<keyword evidence="1" id="KW-1133">Transmembrane helix</keyword>
<organism evidence="2 3">
    <name type="scientific">Candidatus Stercoripulliclostridium merdipullorum</name>
    <dbReference type="NCBI Taxonomy" id="2840952"/>
    <lineage>
        <taxon>Bacteria</taxon>
        <taxon>Bacillati</taxon>
        <taxon>Bacillota</taxon>
        <taxon>Clostridia</taxon>
        <taxon>Eubacteriales</taxon>
        <taxon>Candidatus Stercoripulliclostridium</taxon>
    </lineage>
</organism>
<protein>
    <submittedName>
        <fullName evidence="2">Uncharacterized protein</fullName>
    </submittedName>
</protein>
<sequence length="332" mass="35766">MQTGYTVRTENGWTYYTYTMSAERLQSSLSFSAYINAMSRDVSFTITLNLANGTRTGDYVDVGERPAEYVPVILTTAGNQYETSCGSVFPIPSATATLGNENLDVSISAYYVQSGEQTEVSVTNNSITLENVGEYHVVYRAESSTYLTNLGNPTYTEYDVAITSVAGGSTLAKFEDTNGVLAEGTSLLASRITAGSSIFATAADKMASIADNFEVFGISLVQSDGTAATPSGNITLYLQADMTYDRNEVVVYHMAEDGTLTEIAADGYGRYVRFDTDKTGTFIVCIPGVAFVMPMWGYAVILVACVLVVAATVTVTVILVRRKKKARKQAET</sequence>
<gene>
    <name evidence="2" type="ORF">IAB14_04090</name>
</gene>
<feature type="transmembrane region" description="Helical" evidence="1">
    <location>
        <begin position="295"/>
        <end position="320"/>
    </location>
</feature>
<name>A0A9D1SXF8_9FIRM</name>
<reference evidence="2" key="1">
    <citation type="submission" date="2020-10" db="EMBL/GenBank/DDBJ databases">
        <authorList>
            <person name="Gilroy R."/>
        </authorList>
    </citation>
    <scope>NUCLEOTIDE SEQUENCE</scope>
    <source>
        <strain evidence="2">23406</strain>
    </source>
</reference>
<reference evidence="2" key="2">
    <citation type="journal article" date="2021" name="PeerJ">
        <title>Extensive microbial diversity within the chicken gut microbiome revealed by metagenomics and culture.</title>
        <authorList>
            <person name="Gilroy R."/>
            <person name="Ravi A."/>
            <person name="Getino M."/>
            <person name="Pursley I."/>
            <person name="Horton D.L."/>
            <person name="Alikhan N.F."/>
            <person name="Baker D."/>
            <person name="Gharbi K."/>
            <person name="Hall N."/>
            <person name="Watson M."/>
            <person name="Adriaenssens E.M."/>
            <person name="Foster-Nyarko E."/>
            <person name="Jarju S."/>
            <person name="Secka A."/>
            <person name="Antonio M."/>
            <person name="Oren A."/>
            <person name="Chaudhuri R.R."/>
            <person name="La Ragione R."/>
            <person name="Hildebrand F."/>
            <person name="Pallen M.J."/>
        </authorList>
    </citation>
    <scope>NUCLEOTIDE SEQUENCE</scope>
    <source>
        <strain evidence="2">23406</strain>
    </source>
</reference>
<evidence type="ECO:0000313" key="2">
    <source>
        <dbReference type="EMBL" id="HIV00280.1"/>
    </source>
</evidence>
<evidence type="ECO:0000313" key="3">
    <source>
        <dbReference type="Proteomes" id="UP000886891"/>
    </source>
</evidence>
<accession>A0A9D1SXF8</accession>
<dbReference type="EMBL" id="DVOH01000029">
    <property type="protein sequence ID" value="HIV00280.1"/>
    <property type="molecule type" value="Genomic_DNA"/>
</dbReference>
<keyword evidence="1" id="KW-0812">Transmembrane</keyword>
<proteinExistence type="predicted"/>
<dbReference type="Proteomes" id="UP000886891">
    <property type="component" value="Unassembled WGS sequence"/>
</dbReference>
<keyword evidence="1" id="KW-0472">Membrane</keyword>
<comment type="caution">
    <text evidence="2">The sequence shown here is derived from an EMBL/GenBank/DDBJ whole genome shotgun (WGS) entry which is preliminary data.</text>
</comment>
<evidence type="ECO:0000256" key="1">
    <source>
        <dbReference type="SAM" id="Phobius"/>
    </source>
</evidence>
<dbReference type="AlphaFoldDB" id="A0A9D1SXF8"/>